<dbReference type="EMBL" id="UYRT01096380">
    <property type="protein sequence ID" value="VDN40760.1"/>
    <property type="molecule type" value="Genomic_DNA"/>
</dbReference>
<sequence>MALRHRQVLLQQHRGVCYREESMSPGPGPGLNTTAVCSLCQCTYLYCNCHYQICPRHPGCNSDHAARHRLINPRHEVLISTRMAQLERQQQANNWWFQQQSVAPRRNLIGLDIVAGRIASQPLVIIPRTHQQPIVELAMVRSIVHCEDLQKMPPSSCLYFMCFSVSYKCKKAYCGEVFHVCVCVCLCLYVYVCKC</sequence>
<evidence type="ECO:0000313" key="3">
    <source>
        <dbReference type="WBParaSite" id="GPUH_0002297401-mRNA-1"/>
    </source>
</evidence>
<dbReference type="AlphaFoldDB" id="A0A183EPQ5"/>
<gene>
    <name evidence="1" type="ORF">GPUH_LOCUS22946</name>
</gene>
<reference evidence="3" key="1">
    <citation type="submission" date="2016-06" db="UniProtKB">
        <authorList>
            <consortium name="WormBaseParasite"/>
        </authorList>
    </citation>
    <scope>IDENTIFICATION</scope>
</reference>
<name>A0A183EPQ5_9BILA</name>
<evidence type="ECO:0000313" key="2">
    <source>
        <dbReference type="Proteomes" id="UP000271098"/>
    </source>
</evidence>
<dbReference type="OrthoDB" id="9984778at2759"/>
<evidence type="ECO:0000313" key="1">
    <source>
        <dbReference type="EMBL" id="VDN40760.1"/>
    </source>
</evidence>
<accession>A0A183EPQ5</accession>
<dbReference type="WBParaSite" id="GPUH_0002297401-mRNA-1">
    <property type="protein sequence ID" value="GPUH_0002297401-mRNA-1"/>
    <property type="gene ID" value="GPUH_0002297401"/>
</dbReference>
<protein>
    <submittedName>
        <fullName evidence="3">MYND-type domain-containing protein</fullName>
    </submittedName>
</protein>
<organism evidence="3">
    <name type="scientific">Gongylonema pulchrum</name>
    <dbReference type="NCBI Taxonomy" id="637853"/>
    <lineage>
        <taxon>Eukaryota</taxon>
        <taxon>Metazoa</taxon>
        <taxon>Ecdysozoa</taxon>
        <taxon>Nematoda</taxon>
        <taxon>Chromadorea</taxon>
        <taxon>Rhabditida</taxon>
        <taxon>Spirurina</taxon>
        <taxon>Spiruromorpha</taxon>
        <taxon>Spiruroidea</taxon>
        <taxon>Gongylonematidae</taxon>
        <taxon>Gongylonema</taxon>
    </lineage>
</organism>
<proteinExistence type="predicted"/>
<dbReference type="Proteomes" id="UP000271098">
    <property type="component" value="Unassembled WGS sequence"/>
</dbReference>
<reference evidence="1 2" key="2">
    <citation type="submission" date="2018-11" db="EMBL/GenBank/DDBJ databases">
        <authorList>
            <consortium name="Pathogen Informatics"/>
        </authorList>
    </citation>
    <scope>NUCLEOTIDE SEQUENCE [LARGE SCALE GENOMIC DNA]</scope>
</reference>
<keyword evidence="2" id="KW-1185">Reference proteome</keyword>